<organism evidence="2 3">
    <name type="scientific">Anoxynatronum buryatiense</name>
    <dbReference type="NCBI Taxonomy" id="489973"/>
    <lineage>
        <taxon>Bacteria</taxon>
        <taxon>Bacillati</taxon>
        <taxon>Bacillota</taxon>
        <taxon>Clostridia</taxon>
        <taxon>Eubacteriales</taxon>
        <taxon>Clostridiaceae</taxon>
        <taxon>Anoxynatronum</taxon>
    </lineage>
</organism>
<keyword evidence="1" id="KW-1133">Transmembrane helix</keyword>
<dbReference type="AlphaFoldDB" id="A0AA45WSH6"/>
<keyword evidence="1" id="KW-0812">Transmembrane</keyword>
<evidence type="ECO:0000256" key="1">
    <source>
        <dbReference type="SAM" id="Phobius"/>
    </source>
</evidence>
<comment type="caution">
    <text evidence="2">The sequence shown here is derived from an EMBL/GenBank/DDBJ whole genome shotgun (WGS) entry which is preliminary data.</text>
</comment>
<name>A0AA45WSH6_9CLOT</name>
<sequence length="168" mass="18943">MYSKNNILVAVILLVFSWFTPLFTILSQLMVGFTGSLLSITSSSWFFSNLIDTAILLAAHIIFVWVMLKKFRKKDIVHGSMIFALINGFVGMLVFRNPVSTPGLFYQTVNFLSNVILSNVVFVPEQGKPYMLLLPLVTLAVHLLLPHIILFIQTNEKEAPKRQAENAQ</sequence>
<dbReference type="RefSeq" id="WP_283407428.1">
    <property type="nucleotide sequence ID" value="NZ_FXUF01000001.1"/>
</dbReference>
<feature type="transmembrane region" description="Helical" evidence="1">
    <location>
        <begin position="130"/>
        <end position="152"/>
    </location>
</feature>
<proteinExistence type="predicted"/>
<dbReference type="Proteomes" id="UP001158066">
    <property type="component" value="Unassembled WGS sequence"/>
</dbReference>
<protein>
    <submittedName>
        <fullName evidence="2">Uncharacterized protein</fullName>
    </submittedName>
</protein>
<feature type="transmembrane region" description="Helical" evidence="1">
    <location>
        <begin position="7"/>
        <end position="26"/>
    </location>
</feature>
<feature type="transmembrane region" description="Helical" evidence="1">
    <location>
        <begin position="80"/>
        <end position="98"/>
    </location>
</feature>
<gene>
    <name evidence="2" type="ORF">SAMN06296020_10159</name>
</gene>
<evidence type="ECO:0000313" key="3">
    <source>
        <dbReference type="Proteomes" id="UP001158066"/>
    </source>
</evidence>
<evidence type="ECO:0000313" key="2">
    <source>
        <dbReference type="EMBL" id="SMP38179.1"/>
    </source>
</evidence>
<feature type="transmembrane region" description="Helical" evidence="1">
    <location>
        <begin position="46"/>
        <end position="68"/>
    </location>
</feature>
<keyword evidence="3" id="KW-1185">Reference proteome</keyword>
<accession>A0AA45WSH6</accession>
<keyword evidence="1" id="KW-0472">Membrane</keyword>
<reference evidence="2" key="1">
    <citation type="submission" date="2017-05" db="EMBL/GenBank/DDBJ databases">
        <authorList>
            <person name="Varghese N."/>
            <person name="Submissions S."/>
        </authorList>
    </citation>
    <scope>NUCLEOTIDE SEQUENCE</scope>
    <source>
        <strain evidence="2">Su22</strain>
    </source>
</reference>
<dbReference type="EMBL" id="FXUF01000001">
    <property type="protein sequence ID" value="SMP38179.1"/>
    <property type="molecule type" value="Genomic_DNA"/>
</dbReference>